<evidence type="ECO:0000256" key="1">
    <source>
        <dbReference type="ARBA" id="ARBA00022884"/>
    </source>
</evidence>
<dbReference type="SUPFAM" id="SSF54814">
    <property type="entry name" value="Prokaryotic type KH domain (KH-domain type II)"/>
    <property type="match status" value="1"/>
</dbReference>
<dbReference type="CDD" id="cd22534">
    <property type="entry name" value="KH-II_Era"/>
    <property type="match status" value="1"/>
</dbReference>
<dbReference type="GO" id="GO:0019843">
    <property type="term" value="F:rRNA binding"/>
    <property type="evidence" value="ECO:0007669"/>
    <property type="project" value="TreeGrafter"/>
</dbReference>
<dbReference type="InterPro" id="IPR005662">
    <property type="entry name" value="GTPase_Era-like"/>
</dbReference>
<keyword evidence="3" id="KW-0547">Nucleotide-binding</keyword>
<reference evidence="5" key="1">
    <citation type="submission" date="2023-03" db="EMBL/GenBank/DDBJ databases">
        <authorList>
            <person name="Steffen K."/>
            <person name="Cardenas P."/>
        </authorList>
    </citation>
    <scope>NUCLEOTIDE SEQUENCE</scope>
</reference>
<dbReference type="EMBL" id="CASHTH010001714">
    <property type="protein sequence ID" value="CAI8018930.1"/>
    <property type="molecule type" value="Genomic_DNA"/>
</dbReference>
<dbReference type="PANTHER" id="PTHR42698">
    <property type="entry name" value="GTPASE ERA"/>
    <property type="match status" value="1"/>
</dbReference>
<dbReference type="InterPro" id="IPR004044">
    <property type="entry name" value="KH_dom_type_2"/>
</dbReference>
<evidence type="ECO:0000256" key="2">
    <source>
        <dbReference type="PROSITE-ProRule" id="PRU00118"/>
    </source>
</evidence>
<dbReference type="PANTHER" id="PTHR42698:SF1">
    <property type="entry name" value="GTPASE ERA, MITOCHONDRIAL"/>
    <property type="match status" value="1"/>
</dbReference>
<proteinExistence type="inferred from homology"/>
<evidence type="ECO:0000313" key="6">
    <source>
        <dbReference type="Proteomes" id="UP001174909"/>
    </source>
</evidence>
<keyword evidence="3" id="KW-0342">GTP-binding</keyword>
<dbReference type="Gene3D" id="3.40.50.300">
    <property type="entry name" value="P-loop containing nucleotide triphosphate hydrolases"/>
    <property type="match status" value="1"/>
</dbReference>
<dbReference type="GO" id="GO:0043024">
    <property type="term" value="F:ribosomal small subunit binding"/>
    <property type="evidence" value="ECO:0007669"/>
    <property type="project" value="TreeGrafter"/>
</dbReference>
<dbReference type="Pfam" id="PF07650">
    <property type="entry name" value="KH_2"/>
    <property type="match status" value="1"/>
</dbReference>
<gene>
    <name evidence="5" type="ORF">GBAR_LOCUS11426</name>
</gene>
<dbReference type="Proteomes" id="UP001174909">
    <property type="component" value="Unassembled WGS sequence"/>
</dbReference>
<dbReference type="Gene3D" id="3.30.300.20">
    <property type="match status" value="1"/>
</dbReference>
<feature type="domain" description="KH type-2" evidence="4">
    <location>
        <begin position="120"/>
        <end position="196"/>
    </location>
</feature>
<dbReference type="SUPFAM" id="SSF52540">
    <property type="entry name" value="P-loop containing nucleoside triphosphate hydrolases"/>
    <property type="match status" value="1"/>
</dbReference>
<dbReference type="InterPro" id="IPR015946">
    <property type="entry name" value="KH_dom-like_a/b"/>
</dbReference>
<dbReference type="InterPro" id="IPR027417">
    <property type="entry name" value="P-loop_NTPase"/>
</dbReference>
<dbReference type="GO" id="GO:0000028">
    <property type="term" value="P:ribosomal small subunit assembly"/>
    <property type="evidence" value="ECO:0007669"/>
    <property type="project" value="TreeGrafter"/>
</dbReference>
<evidence type="ECO:0000256" key="3">
    <source>
        <dbReference type="RuleBase" id="RU003761"/>
    </source>
</evidence>
<name>A0AA35RWA5_GEOBA</name>
<sequence length="222" mass="25560">MTPTLSWLWWTRLRCDGAHLGVPLRELLEQTRAPRLVAVNKVDGVPEPAIEGLVADAERQLGARAFPVSALHGTRVRQLREALEAELPLSPFLFPPDQIASNSVRFFTAELIRETVFELYDREIPYSVSCQLEQFRENKDPVYIQAVLYVERKSQKGILIGDGGQAIRELGSRARIKIERFIGRRVYLDLWVKVLAGWRRKRGHLRRLGFALPREHETKRAR</sequence>
<keyword evidence="1 2" id="KW-0694">RNA-binding</keyword>
<accession>A0AA35RWA5</accession>
<evidence type="ECO:0000259" key="4">
    <source>
        <dbReference type="PROSITE" id="PS50823"/>
    </source>
</evidence>
<organism evidence="5 6">
    <name type="scientific">Geodia barretti</name>
    <name type="common">Barrett's horny sponge</name>
    <dbReference type="NCBI Taxonomy" id="519541"/>
    <lineage>
        <taxon>Eukaryota</taxon>
        <taxon>Metazoa</taxon>
        <taxon>Porifera</taxon>
        <taxon>Demospongiae</taxon>
        <taxon>Heteroscleromorpha</taxon>
        <taxon>Tetractinellida</taxon>
        <taxon>Astrophorina</taxon>
        <taxon>Geodiidae</taxon>
        <taxon>Geodia</taxon>
    </lineage>
</organism>
<protein>
    <submittedName>
        <fullName evidence="5">GTPase Era</fullName>
    </submittedName>
</protein>
<dbReference type="NCBIfam" id="TIGR00436">
    <property type="entry name" value="era"/>
    <property type="match status" value="1"/>
</dbReference>
<comment type="similarity">
    <text evidence="3">Belongs to the TRAFAC class TrmE-Era-EngA-EngB-Septin-like GTPase superfamily. Era GTPase family.</text>
</comment>
<dbReference type="InterPro" id="IPR009019">
    <property type="entry name" value="KH_sf_prok-type"/>
</dbReference>
<dbReference type="GO" id="GO:0005525">
    <property type="term" value="F:GTP binding"/>
    <property type="evidence" value="ECO:0007669"/>
    <property type="project" value="UniProtKB-KW"/>
</dbReference>
<dbReference type="PROSITE" id="PS50823">
    <property type="entry name" value="KH_TYPE_2"/>
    <property type="match status" value="1"/>
</dbReference>
<keyword evidence="6" id="KW-1185">Reference proteome</keyword>
<dbReference type="AlphaFoldDB" id="A0AA35RWA5"/>
<comment type="caution">
    <text evidence="5">The sequence shown here is derived from an EMBL/GenBank/DDBJ whole genome shotgun (WGS) entry which is preliminary data.</text>
</comment>
<evidence type="ECO:0000313" key="5">
    <source>
        <dbReference type="EMBL" id="CAI8018930.1"/>
    </source>
</evidence>